<dbReference type="Proteomes" id="UP000442109">
    <property type="component" value="Unassembled WGS sequence"/>
</dbReference>
<keyword evidence="3" id="KW-1185">Reference proteome</keyword>
<proteinExistence type="predicted"/>
<organism evidence="2 3">
    <name type="scientific">Psychrobacter sanguinis</name>
    <dbReference type="NCBI Taxonomy" id="861445"/>
    <lineage>
        <taxon>Bacteria</taxon>
        <taxon>Pseudomonadati</taxon>
        <taxon>Pseudomonadota</taxon>
        <taxon>Gammaproteobacteria</taxon>
        <taxon>Moraxellales</taxon>
        <taxon>Moraxellaceae</taxon>
        <taxon>Psychrobacter</taxon>
    </lineage>
</organism>
<evidence type="ECO:0000313" key="3">
    <source>
        <dbReference type="Proteomes" id="UP000442109"/>
    </source>
</evidence>
<accession>A0A844LXZ4</accession>
<comment type="caution">
    <text evidence="2">The sequence shown here is derived from an EMBL/GenBank/DDBJ whole genome shotgun (WGS) entry which is preliminary data.</text>
</comment>
<evidence type="ECO:0000313" key="2">
    <source>
        <dbReference type="EMBL" id="MUG31208.1"/>
    </source>
</evidence>
<feature type="transmembrane region" description="Helical" evidence="1">
    <location>
        <begin position="45"/>
        <end position="67"/>
    </location>
</feature>
<keyword evidence="1" id="KW-0812">Transmembrane</keyword>
<feature type="transmembrane region" description="Helical" evidence="1">
    <location>
        <begin position="73"/>
        <end position="93"/>
    </location>
</feature>
<keyword evidence="1" id="KW-0472">Membrane</keyword>
<gene>
    <name evidence="2" type="ORF">GB996_00170</name>
</gene>
<dbReference type="EMBL" id="WFKQ01000001">
    <property type="protein sequence ID" value="MUG31208.1"/>
    <property type="molecule type" value="Genomic_DNA"/>
</dbReference>
<dbReference type="AlphaFoldDB" id="A0A844LXZ4"/>
<reference evidence="2 3" key="1">
    <citation type="journal article" date="2019" name="PLoS ONE">
        <title>Pup mortality in New Zealand sea lions (Phocarctos hookeri) at Enderby Island, Auckland Islands, 2013-18.</title>
        <authorList>
            <person name="Michael S.A."/>
            <person name="Hayman D.T.S."/>
            <person name="Gray R."/>
            <person name="Zhang J."/>
            <person name="Rogers L."/>
            <person name="Roe W.D."/>
        </authorList>
    </citation>
    <scope>NUCLEOTIDE SEQUENCE [LARGE SCALE GENOMIC DNA]</scope>
    <source>
        <strain evidence="2 3">SM868</strain>
    </source>
</reference>
<name>A0A844LXZ4_9GAMM</name>
<feature type="transmembrane region" description="Helical" evidence="1">
    <location>
        <begin position="12"/>
        <end position="33"/>
    </location>
</feature>
<dbReference type="RefSeq" id="WP_155586522.1">
    <property type="nucleotide sequence ID" value="NZ_WFKQ01000001.1"/>
</dbReference>
<keyword evidence="1" id="KW-1133">Transmembrane helix</keyword>
<sequence>MNTAWLSQINPQTIYLILSAVVALLIWIEGEMVKATLGKLPKSRFFHLISVIDTLWFFVSISVLYWIDLNPLAMTVPLAYAIYTTGGWIYGTVLLRRSGGMPDTPEDLVIPKPLVSFGQAFSVTFFALCIFVLTKTY</sequence>
<evidence type="ECO:0000256" key="1">
    <source>
        <dbReference type="SAM" id="Phobius"/>
    </source>
</evidence>
<dbReference type="OrthoDB" id="6647782at2"/>
<protein>
    <submittedName>
        <fullName evidence="2">Uncharacterized protein</fullName>
    </submittedName>
</protein>
<feature type="transmembrane region" description="Helical" evidence="1">
    <location>
        <begin position="114"/>
        <end position="134"/>
    </location>
</feature>